<protein>
    <recommendedName>
        <fullName evidence="3">DUF4825 domain-containing protein</fullName>
    </recommendedName>
</protein>
<name>A0A2Z2KRA7_9BACL</name>
<keyword evidence="2" id="KW-1185">Reference proteome</keyword>
<dbReference type="Proteomes" id="UP000249890">
    <property type="component" value="Chromosome"/>
</dbReference>
<dbReference type="OrthoDB" id="2592564at2"/>
<dbReference type="AlphaFoldDB" id="A0A2Z2KRA7"/>
<dbReference type="RefSeq" id="WP_087915506.1">
    <property type="nucleotide sequence ID" value="NZ_CP021780.1"/>
</dbReference>
<reference evidence="1 2" key="1">
    <citation type="submission" date="2017-06" db="EMBL/GenBank/DDBJ databases">
        <title>Complete genome sequence of Paenibacillus donghaensis KCTC 13049T isolated from East Sea sediment, South Korea.</title>
        <authorList>
            <person name="Jung B.K."/>
            <person name="Hong S.-J."/>
            <person name="Shin J.-H."/>
        </authorList>
    </citation>
    <scope>NUCLEOTIDE SEQUENCE [LARGE SCALE GENOMIC DNA]</scope>
    <source>
        <strain evidence="1 2">KCTC 13049</strain>
    </source>
</reference>
<evidence type="ECO:0000313" key="1">
    <source>
        <dbReference type="EMBL" id="ASA21498.1"/>
    </source>
</evidence>
<accession>A0A2Z2KRA7</accession>
<organism evidence="1 2">
    <name type="scientific">Paenibacillus donghaensis</name>
    <dbReference type="NCBI Taxonomy" id="414771"/>
    <lineage>
        <taxon>Bacteria</taxon>
        <taxon>Bacillati</taxon>
        <taxon>Bacillota</taxon>
        <taxon>Bacilli</taxon>
        <taxon>Bacillales</taxon>
        <taxon>Paenibacillaceae</taxon>
        <taxon>Paenibacillus</taxon>
    </lineage>
</organism>
<gene>
    <name evidence="1" type="ORF">B9T62_12335</name>
</gene>
<sequence>MKKTKLYIVAVLFLLLGLLLLSACSSNSIDKESPAPDPKRQAQTEFIDERIDSYTHQCFRFVEKYTLTEQDDKYSIEVSLIPEIASRATKEEVYRSLASYAWNVNNFFPEIKSYDFTVLWDERQKQEAIHARIDESGVANLMTTYTGVQMDLNNKLDSSYQTVFTEIEESDIVKNWPKR</sequence>
<dbReference type="EMBL" id="CP021780">
    <property type="protein sequence ID" value="ASA21498.1"/>
    <property type="molecule type" value="Genomic_DNA"/>
</dbReference>
<dbReference type="PROSITE" id="PS51257">
    <property type="entry name" value="PROKAR_LIPOPROTEIN"/>
    <property type="match status" value="1"/>
</dbReference>
<evidence type="ECO:0000313" key="2">
    <source>
        <dbReference type="Proteomes" id="UP000249890"/>
    </source>
</evidence>
<dbReference type="KEGG" id="pdh:B9T62_12335"/>
<evidence type="ECO:0008006" key="3">
    <source>
        <dbReference type="Google" id="ProtNLM"/>
    </source>
</evidence>
<proteinExistence type="predicted"/>